<dbReference type="GO" id="GO:0003677">
    <property type="term" value="F:DNA binding"/>
    <property type="evidence" value="ECO:0007669"/>
    <property type="project" value="InterPro"/>
</dbReference>
<dbReference type="Gene3D" id="3.40.50.300">
    <property type="entry name" value="P-loop containing nucleotide triphosphate hydrolases"/>
    <property type="match status" value="1"/>
</dbReference>
<dbReference type="GO" id="GO:0005524">
    <property type="term" value="F:ATP binding"/>
    <property type="evidence" value="ECO:0007669"/>
    <property type="project" value="UniProtKB-KW"/>
</dbReference>
<gene>
    <name evidence="4" type="ORF">METZ01_LOCUS379803</name>
</gene>
<feature type="non-terminal residue" evidence="4">
    <location>
        <position position="71"/>
    </location>
</feature>
<dbReference type="GO" id="GO:0009378">
    <property type="term" value="F:four-way junction helicase activity"/>
    <property type="evidence" value="ECO:0007669"/>
    <property type="project" value="InterPro"/>
</dbReference>
<dbReference type="InterPro" id="IPR008824">
    <property type="entry name" value="RuvB-like_N"/>
</dbReference>
<dbReference type="Pfam" id="PF05496">
    <property type="entry name" value="RuvB_N"/>
    <property type="match status" value="1"/>
</dbReference>
<accession>A0A382TY29</accession>
<name>A0A382TY29_9ZZZZ</name>
<feature type="domain" description="RuvB-like AAA+ ATPase" evidence="3">
    <location>
        <begin position="25"/>
        <end position="71"/>
    </location>
</feature>
<sequence length="71" mass="8055">MDSIEHDGLTSATSRDEDRVFDKAIRPRRLDDYIGQSIVKKQMKIFITAARKREEALDHVLIFGPPGLGKT</sequence>
<reference evidence="4" key="1">
    <citation type="submission" date="2018-05" db="EMBL/GenBank/DDBJ databases">
        <authorList>
            <person name="Lanie J.A."/>
            <person name="Ng W.-L."/>
            <person name="Kazmierczak K.M."/>
            <person name="Andrzejewski T.M."/>
            <person name="Davidsen T.M."/>
            <person name="Wayne K.J."/>
            <person name="Tettelin H."/>
            <person name="Glass J.I."/>
            <person name="Rusch D."/>
            <person name="Podicherti R."/>
            <person name="Tsui H.-C.T."/>
            <person name="Winkler M.E."/>
        </authorList>
    </citation>
    <scope>NUCLEOTIDE SEQUENCE</scope>
</reference>
<dbReference type="InterPro" id="IPR004605">
    <property type="entry name" value="DNA_helicase_Holl-junc_RuvB"/>
</dbReference>
<dbReference type="GO" id="GO:0006281">
    <property type="term" value="P:DNA repair"/>
    <property type="evidence" value="ECO:0007669"/>
    <property type="project" value="InterPro"/>
</dbReference>
<evidence type="ECO:0000256" key="2">
    <source>
        <dbReference type="ARBA" id="ARBA00022840"/>
    </source>
</evidence>
<proteinExistence type="predicted"/>
<dbReference type="GO" id="GO:0006310">
    <property type="term" value="P:DNA recombination"/>
    <property type="evidence" value="ECO:0007669"/>
    <property type="project" value="InterPro"/>
</dbReference>
<organism evidence="4">
    <name type="scientific">marine metagenome</name>
    <dbReference type="NCBI Taxonomy" id="408172"/>
    <lineage>
        <taxon>unclassified sequences</taxon>
        <taxon>metagenomes</taxon>
        <taxon>ecological metagenomes</taxon>
    </lineage>
</organism>
<dbReference type="InterPro" id="IPR027417">
    <property type="entry name" value="P-loop_NTPase"/>
</dbReference>
<dbReference type="PANTHER" id="PTHR42848">
    <property type="match status" value="1"/>
</dbReference>
<keyword evidence="2" id="KW-0067">ATP-binding</keyword>
<dbReference type="SUPFAM" id="SSF52540">
    <property type="entry name" value="P-loop containing nucleoside triphosphate hydrolases"/>
    <property type="match status" value="1"/>
</dbReference>
<keyword evidence="1" id="KW-0547">Nucleotide-binding</keyword>
<dbReference type="PANTHER" id="PTHR42848:SF1">
    <property type="entry name" value="HOLLIDAY JUNCTION BRANCH MIGRATION COMPLEX SUBUNIT RUVB"/>
    <property type="match status" value="1"/>
</dbReference>
<evidence type="ECO:0000313" key="4">
    <source>
        <dbReference type="EMBL" id="SVD26949.1"/>
    </source>
</evidence>
<dbReference type="EMBL" id="UINC01140038">
    <property type="protein sequence ID" value="SVD26949.1"/>
    <property type="molecule type" value="Genomic_DNA"/>
</dbReference>
<evidence type="ECO:0000259" key="3">
    <source>
        <dbReference type="Pfam" id="PF05496"/>
    </source>
</evidence>
<dbReference type="AlphaFoldDB" id="A0A382TY29"/>
<protein>
    <recommendedName>
        <fullName evidence="3">RuvB-like AAA+ ATPase domain-containing protein</fullName>
    </recommendedName>
</protein>
<evidence type="ECO:0000256" key="1">
    <source>
        <dbReference type="ARBA" id="ARBA00022741"/>
    </source>
</evidence>